<reference evidence="1 2" key="1">
    <citation type="submission" date="2014-04" db="EMBL/GenBank/DDBJ databases">
        <authorList>
            <consortium name="DOE Joint Genome Institute"/>
            <person name="Kuo A."/>
            <person name="Kohler A."/>
            <person name="Jargeat P."/>
            <person name="Nagy L.G."/>
            <person name="Floudas D."/>
            <person name="Copeland A."/>
            <person name="Barry K.W."/>
            <person name="Cichocki N."/>
            <person name="Veneault-Fourrey C."/>
            <person name="LaButti K."/>
            <person name="Lindquist E.A."/>
            <person name="Lipzen A."/>
            <person name="Lundell T."/>
            <person name="Morin E."/>
            <person name="Murat C."/>
            <person name="Sun H."/>
            <person name="Tunlid A."/>
            <person name="Henrissat B."/>
            <person name="Grigoriev I.V."/>
            <person name="Hibbett D.S."/>
            <person name="Martin F."/>
            <person name="Nordberg H.P."/>
            <person name="Cantor M.N."/>
            <person name="Hua S.X."/>
        </authorList>
    </citation>
    <scope>NUCLEOTIDE SEQUENCE [LARGE SCALE GENOMIC DNA]</scope>
    <source>
        <strain evidence="1 2">Ve08.2h10</strain>
    </source>
</reference>
<organism evidence="1 2">
    <name type="scientific">Paxillus rubicundulus Ve08.2h10</name>
    <dbReference type="NCBI Taxonomy" id="930991"/>
    <lineage>
        <taxon>Eukaryota</taxon>
        <taxon>Fungi</taxon>
        <taxon>Dikarya</taxon>
        <taxon>Basidiomycota</taxon>
        <taxon>Agaricomycotina</taxon>
        <taxon>Agaricomycetes</taxon>
        <taxon>Agaricomycetidae</taxon>
        <taxon>Boletales</taxon>
        <taxon>Paxilineae</taxon>
        <taxon>Paxillaceae</taxon>
        <taxon>Paxillus</taxon>
    </lineage>
</organism>
<dbReference type="Proteomes" id="UP000054538">
    <property type="component" value="Unassembled WGS sequence"/>
</dbReference>
<protein>
    <submittedName>
        <fullName evidence="1">Uncharacterized protein</fullName>
    </submittedName>
</protein>
<proteinExistence type="predicted"/>
<dbReference type="EMBL" id="KN825120">
    <property type="protein sequence ID" value="KIK94248.1"/>
    <property type="molecule type" value="Genomic_DNA"/>
</dbReference>
<dbReference type="AlphaFoldDB" id="A0A0D0DQ08"/>
<evidence type="ECO:0000313" key="2">
    <source>
        <dbReference type="Proteomes" id="UP000054538"/>
    </source>
</evidence>
<dbReference type="InParanoid" id="A0A0D0DQ08"/>
<name>A0A0D0DQ08_9AGAM</name>
<dbReference type="HOGENOM" id="CLU_2688517_0_0_1"/>
<accession>A0A0D0DQ08</accession>
<keyword evidence="2" id="KW-1185">Reference proteome</keyword>
<gene>
    <name evidence="1" type="ORF">PAXRUDRAFT_828173</name>
</gene>
<sequence>MRAFSLALHMAPSIAVSQVPSSVGQLQLAKMRRPGTRLHGLATGTTSLEYSVVPGSQHVRVYCVALIPDILWGY</sequence>
<reference evidence="2" key="2">
    <citation type="submission" date="2015-01" db="EMBL/GenBank/DDBJ databases">
        <title>Evolutionary Origins and Diversification of the Mycorrhizal Mutualists.</title>
        <authorList>
            <consortium name="DOE Joint Genome Institute"/>
            <consortium name="Mycorrhizal Genomics Consortium"/>
            <person name="Kohler A."/>
            <person name="Kuo A."/>
            <person name="Nagy L.G."/>
            <person name="Floudas D."/>
            <person name="Copeland A."/>
            <person name="Barry K.W."/>
            <person name="Cichocki N."/>
            <person name="Veneault-Fourrey C."/>
            <person name="LaButti K."/>
            <person name="Lindquist E.A."/>
            <person name="Lipzen A."/>
            <person name="Lundell T."/>
            <person name="Morin E."/>
            <person name="Murat C."/>
            <person name="Riley R."/>
            <person name="Ohm R."/>
            <person name="Sun H."/>
            <person name="Tunlid A."/>
            <person name="Henrissat B."/>
            <person name="Grigoriev I.V."/>
            <person name="Hibbett D.S."/>
            <person name="Martin F."/>
        </authorList>
    </citation>
    <scope>NUCLEOTIDE SEQUENCE [LARGE SCALE GENOMIC DNA]</scope>
    <source>
        <strain evidence="2">Ve08.2h10</strain>
    </source>
</reference>
<evidence type="ECO:0000313" key="1">
    <source>
        <dbReference type="EMBL" id="KIK94248.1"/>
    </source>
</evidence>